<comment type="caution">
    <text evidence="15">The sequence shown here is derived from an EMBL/GenBank/DDBJ whole genome shotgun (WGS) entry which is preliminary data.</text>
</comment>
<evidence type="ECO:0000256" key="4">
    <source>
        <dbReference type="ARBA" id="ARBA00022386"/>
    </source>
</evidence>
<evidence type="ECO:0000256" key="5">
    <source>
        <dbReference type="ARBA" id="ARBA00022490"/>
    </source>
</evidence>
<dbReference type="InterPro" id="IPR022689">
    <property type="entry name" value="Iron_dep_repressor"/>
</dbReference>
<keyword evidence="9" id="KW-0010">Activator</keyword>
<feature type="domain" description="HTH dtxR-type" evidence="14">
    <location>
        <begin position="1"/>
        <end position="65"/>
    </location>
</feature>
<dbReference type="InterPro" id="IPR038157">
    <property type="entry name" value="FeoA_core_dom"/>
</dbReference>
<keyword evidence="7" id="KW-0805">Transcription regulation</keyword>
<dbReference type="InterPro" id="IPR036390">
    <property type="entry name" value="WH_DNA-bd_sf"/>
</dbReference>
<evidence type="ECO:0000256" key="8">
    <source>
        <dbReference type="ARBA" id="ARBA00023125"/>
    </source>
</evidence>
<evidence type="ECO:0000256" key="1">
    <source>
        <dbReference type="ARBA" id="ARBA00004496"/>
    </source>
</evidence>
<evidence type="ECO:0000313" key="15">
    <source>
        <dbReference type="EMBL" id="GAA4432919.1"/>
    </source>
</evidence>
<evidence type="ECO:0000256" key="13">
    <source>
        <dbReference type="ARBA" id="ARBA00032593"/>
    </source>
</evidence>
<dbReference type="Pfam" id="PF01325">
    <property type="entry name" value="Fe_dep_repress"/>
    <property type="match status" value="1"/>
</dbReference>
<evidence type="ECO:0000259" key="14">
    <source>
        <dbReference type="PROSITE" id="PS50944"/>
    </source>
</evidence>
<evidence type="ECO:0000256" key="9">
    <source>
        <dbReference type="ARBA" id="ARBA00023159"/>
    </source>
</evidence>
<evidence type="ECO:0000256" key="12">
    <source>
        <dbReference type="ARBA" id="ARBA00025185"/>
    </source>
</evidence>
<comment type="subunit">
    <text evidence="3">Homodimer.</text>
</comment>
<dbReference type="SUPFAM" id="SSF47979">
    <property type="entry name" value="Iron-dependent repressor protein, dimerization domain"/>
    <property type="match status" value="1"/>
</dbReference>
<keyword evidence="16" id="KW-1185">Reference proteome</keyword>
<dbReference type="PANTHER" id="PTHR33238">
    <property type="entry name" value="IRON (METAL) DEPENDENT REPRESSOR, DTXR FAMILY"/>
    <property type="match status" value="1"/>
</dbReference>
<keyword evidence="10" id="KW-0804">Transcription</keyword>
<protein>
    <recommendedName>
        <fullName evidence="4">Transcriptional regulator MntR</fullName>
    </recommendedName>
    <alternativeName>
        <fullName evidence="13">Manganese transport regulator</fullName>
    </alternativeName>
</protein>
<dbReference type="InterPro" id="IPR001367">
    <property type="entry name" value="Fe_dep_repressor"/>
</dbReference>
<dbReference type="InterPro" id="IPR007167">
    <property type="entry name" value="Fe-transptr_FeoA-like"/>
</dbReference>
<dbReference type="InterPro" id="IPR036388">
    <property type="entry name" value="WH-like_DNA-bd_sf"/>
</dbReference>
<keyword evidence="11" id="KW-0464">Manganese</keyword>
<dbReference type="PROSITE" id="PS50944">
    <property type="entry name" value="HTH_DTXR"/>
    <property type="match status" value="1"/>
</dbReference>
<comment type="similarity">
    <text evidence="2">Belongs to the DtxR/MntR family.</text>
</comment>
<keyword evidence="6" id="KW-0678">Repressor</keyword>
<dbReference type="Proteomes" id="UP001501508">
    <property type="component" value="Unassembled WGS sequence"/>
</dbReference>
<sequence length="219" mass="24526">MQHSFTEENYLKIIHTLSGKDGLEVSTSAIAESTATKAASVTDMLKKLAEKGFIHYKRYQGVTLTPMGENLALKVIRKHRLWEAFLVDKLGFGWDEVHEIAEELEHISSDLLVERLDAYLNYPRFDPHGDPIPDAKGNMPEPGYVMLSELKKGQKATLTGVLDHSQAFLQYLDSADLNLGTGLEVLDINAYDHSYLLQIDNGKNCFVSSQVARHLLVQP</sequence>
<organism evidence="15 16">
    <name type="scientific">Ravibacter arvi</name>
    <dbReference type="NCBI Taxonomy" id="2051041"/>
    <lineage>
        <taxon>Bacteria</taxon>
        <taxon>Pseudomonadati</taxon>
        <taxon>Bacteroidota</taxon>
        <taxon>Cytophagia</taxon>
        <taxon>Cytophagales</taxon>
        <taxon>Spirosomataceae</taxon>
        <taxon>Ravibacter</taxon>
    </lineage>
</organism>
<evidence type="ECO:0000256" key="2">
    <source>
        <dbReference type="ARBA" id="ARBA00007871"/>
    </source>
</evidence>
<keyword evidence="5" id="KW-0963">Cytoplasm</keyword>
<gene>
    <name evidence="15" type="ORF">GCM10023091_05800</name>
</gene>
<proteinExistence type="inferred from homology"/>
<evidence type="ECO:0000256" key="7">
    <source>
        <dbReference type="ARBA" id="ARBA00023015"/>
    </source>
</evidence>
<dbReference type="PANTHER" id="PTHR33238:SF11">
    <property type="entry name" value="TRANSCRIPTIONAL REGULATOR MNTR"/>
    <property type="match status" value="1"/>
</dbReference>
<dbReference type="SMART" id="SM00529">
    <property type="entry name" value="HTH_DTXR"/>
    <property type="match status" value="1"/>
</dbReference>
<dbReference type="InterPro" id="IPR036421">
    <property type="entry name" value="Fe_dep_repressor_sf"/>
</dbReference>
<keyword evidence="8" id="KW-0238">DNA-binding</keyword>
<evidence type="ECO:0000256" key="3">
    <source>
        <dbReference type="ARBA" id="ARBA00011738"/>
    </source>
</evidence>
<accession>A0ABP8LR26</accession>
<dbReference type="Pfam" id="PF02742">
    <property type="entry name" value="Fe_dep_repr_C"/>
    <property type="match status" value="1"/>
</dbReference>
<comment type="function">
    <text evidence="12">In the presence of manganese, represses expression of mntH and mntS. Up-regulates expression of mntP.</text>
</comment>
<evidence type="ECO:0000256" key="11">
    <source>
        <dbReference type="ARBA" id="ARBA00023211"/>
    </source>
</evidence>
<dbReference type="Gene3D" id="1.10.10.10">
    <property type="entry name" value="Winged helix-like DNA-binding domain superfamily/Winged helix DNA-binding domain"/>
    <property type="match status" value="1"/>
</dbReference>
<dbReference type="Pfam" id="PF04023">
    <property type="entry name" value="FeoA"/>
    <property type="match status" value="1"/>
</dbReference>
<dbReference type="InterPro" id="IPR050536">
    <property type="entry name" value="DtxR_MntR_Metal-Reg"/>
</dbReference>
<comment type="subcellular location">
    <subcellularLocation>
        <location evidence="1">Cytoplasm</location>
    </subcellularLocation>
</comment>
<dbReference type="SMART" id="SM00899">
    <property type="entry name" value="FeoA"/>
    <property type="match status" value="1"/>
</dbReference>
<evidence type="ECO:0000256" key="10">
    <source>
        <dbReference type="ARBA" id="ARBA00023163"/>
    </source>
</evidence>
<evidence type="ECO:0000313" key="16">
    <source>
        <dbReference type="Proteomes" id="UP001501508"/>
    </source>
</evidence>
<reference evidence="16" key="1">
    <citation type="journal article" date="2019" name="Int. J. Syst. Evol. Microbiol.">
        <title>The Global Catalogue of Microorganisms (GCM) 10K type strain sequencing project: providing services to taxonomists for standard genome sequencing and annotation.</title>
        <authorList>
            <consortium name="The Broad Institute Genomics Platform"/>
            <consortium name="The Broad Institute Genome Sequencing Center for Infectious Disease"/>
            <person name="Wu L."/>
            <person name="Ma J."/>
        </authorList>
    </citation>
    <scope>NUCLEOTIDE SEQUENCE [LARGE SCALE GENOMIC DNA]</scope>
    <source>
        <strain evidence="16">JCM 31920</strain>
    </source>
</reference>
<evidence type="ECO:0000256" key="6">
    <source>
        <dbReference type="ARBA" id="ARBA00022491"/>
    </source>
</evidence>
<dbReference type="InterPro" id="IPR022687">
    <property type="entry name" value="HTH_DTXR"/>
</dbReference>
<dbReference type="Gene3D" id="1.10.60.10">
    <property type="entry name" value="Iron dependent repressor, metal binding and dimerisation domain"/>
    <property type="match status" value="1"/>
</dbReference>
<dbReference type="EMBL" id="BAABEY010000002">
    <property type="protein sequence ID" value="GAA4432919.1"/>
    <property type="molecule type" value="Genomic_DNA"/>
</dbReference>
<dbReference type="Gene3D" id="2.30.30.90">
    <property type="match status" value="1"/>
</dbReference>
<dbReference type="RefSeq" id="WP_345026537.1">
    <property type="nucleotide sequence ID" value="NZ_BAABEY010000002.1"/>
</dbReference>
<name>A0ABP8LR26_9BACT</name>
<dbReference type="SUPFAM" id="SSF46785">
    <property type="entry name" value="Winged helix' DNA-binding domain"/>
    <property type="match status" value="1"/>
</dbReference>